<evidence type="ECO:0000313" key="3">
    <source>
        <dbReference type="Proteomes" id="UP000183945"/>
    </source>
</evidence>
<proteinExistence type="predicted"/>
<evidence type="ECO:0000313" key="2">
    <source>
        <dbReference type="EMBL" id="SHG44485.1"/>
    </source>
</evidence>
<dbReference type="CDD" id="cd00761">
    <property type="entry name" value="Glyco_tranf_GTA_type"/>
    <property type="match status" value="1"/>
</dbReference>
<keyword evidence="3" id="KW-1185">Reference proteome</keyword>
<reference evidence="3" key="1">
    <citation type="submission" date="2016-11" db="EMBL/GenBank/DDBJ databases">
        <authorList>
            <person name="Varghese N."/>
            <person name="Submissions S."/>
        </authorList>
    </citation>
    <scope>NUCLEOTIDE SEQUENCE [LARGE SCALE GENOMIC DNA]</scope>
    <source>
        <strain evidence="3">DSM 24579</strain>
    </source>
</reference>
<gene>
    <name evidence="2" type="ORF">SAMN05444483_11256</name>
</gene>
<organism evidence="2 3">
    <name type="scientific">Salegentibacter echinorum</name>
    <dbReference type="NCBI Taxonomy" id="1073325"/>
    <lineage>
        <taxon>Bacteria</taxon>
        <taxon>Pseudomonadati</taxon>
        <taxon>Bacteroidota</taxon>
        <taxon>Flavobacteriia</taxon>
        <taxon>Flavobacteriales</taxon>
        <taxon>Flavobacteriaceae</taxon>
        <taxon>Salegentibacter</taxon>
    </lineage>
</organism>
<name>A0A1M5JVP2_SALEC</name>
<dbReference type="GO" id="GO:0016740">
    <property type="term" value="F:transferase activity"/>
    <property type="evidence" value="ECO:0007669"/>
    <property type="project" value="UniProtKB-KW"/>
</dbReference>
<dbReference type="EMBL" id="FQVT01000012">
    <property type="protein sequence ID" value="SHG44485.1"/>
    <property type="molecule type" value="Genomic_DNA"/>
</dbReference>
<dbReference type="InterPro" id="IPR029044">
    <property type="entry name" value="Nucleotide-diphossugar_trans"/>
</dbReference>
<dbReference type="InterPro" id="IPR001173">
    <property type="entry name" value="Glyco_trans_2-like"/>
</dbReference>
<evidence type="ECO:0000259" key="1">
    <source>
        <dbReference type="Pfam" id="PF00535"/>
    </source>
</evidence>
<dbReference type="Proteomes" id="UP000183945">
    <property type="component" value="Unassembled WGS sequence"/>
</dbReference>
<dbReference type="AlphaFoldDB" id="A0A1M5JVP2"/>
<protein>
    <submittedName>
        <fullName evidence="2">Glycosyltransferase involved in cell wall bisynthesis</fullName>
    </submittedName>
</protein>
<dbReference type="OrthoDB" id="597270at2"/>
<dbReference type="SUPFAM" id="SSF53448">
    <property type="entry name" value="Nucleotide-diphospho-sugar transferases"/>
    <property type="match status" value="1"/>
</dbReference>
<dbReference type="Pfam" id="PF00535">
    <property type="entry name" value="Glycos_transf_2"/>
    <property type="match status" value="1"/>
</dbReference>
<accession>A0A1M5JVP2</accession>
<dbReference type="Gene3D" id="3.90.550.10">
    <property type="entry name" value="Spore Coat Polysaccharide Biosynthesis Protein SpsA, Chain A"/>
    <property type="match status" value="1"/>
</dbReference>
<dbReference type="RefSeq" id="WP_072880865.1">
    <property type="nucleotide sequence ID" value="NZ_FQVT01000012.1"/>
</dbReference>
<dbReference type="STRING" id="1073325.SAMN05444483_11256"/>
<feature type="domain" description="Glycosyltransferase 2-like" evidence="1">
    <location>
        <begin position="9"/>
        <end position="165"/>
    </location>
</feature>
<dbReference type="PANTHER" id="PTHR43685:SF2">
    <property type="entry name" value="GLYCOSYLTRANSFERASE 2-LIKE DOMAIN-CONTAINING PROTEIN"/>
    <property type="match status" value="1"/>
</dbReference>
<dbReference type="InterPro" id="IPR050834">
    <property type="entry name" value="Glycosyltransf_2"/>
</dbReference>
<dbReference type="PANTHER" id="PTHR43685">
    <property type="entry name" value="GLYCOSYLTRANSFERASE"/>
    <property type="match status" value="1"/>
</dbReference>
<sequence length="311" mass="36850">MSQHSQKVTIIMATYNRAHFIEETLDSILSQTYKDWECLIMDDGSEDNTIEVLQPYLEKDTRFKYLKRTAKYKKGLPGCRNMGLDIAKGDFIIFFDDDDIVHPENLKISVKNFNNKVGYVRYVREVFWGDFHYNFDRSSKYNSELLDISVLDKMITNKIPFNSCQVMWRRECYNKNRFNESLMYAEEWECYSRILSSGIKGVSIDEVLFYGRKHPNSNTGEFKNRSLKRRKSKIIATKLIIDNLRDKKLLSNSLQYYFIRLGFELQELEILNYAVANSKLSWIRRIAYSLGYKFYPILKPIFKLKGKLKMS</sequence>
<keyword evidence="2" id="KW-0808">Transferase</keyword>